<proteinExistence type="predicted"/>
<evidence type="ECO:0000313" key="2">
    <source>
        <dbReference type="EMBL" id="CAI2384374.1"/>
    </source>
</evidence>
<comment type="caution">
    <text evidence="2">The sequence shown here is derived from an EMBL/GenBank/DDBJ whole genome shotgun (WGS) entry which is preliminary data.</text>
</comment>
<keyword evidence="3" id="KW-1185">Reference proteome</keyword>
<evidence type="ECO:0000313" key="3">
    <source>
        <dbReference type="Proteomes" id="UP001295684"/>
    </source>
</evidence>
<name>A0AAD1Y4G9_EUPCR</name>
<dbReference type="AlphaFoldDB" id="A0AAD1Y4G9"/>
<feature type="compositionally biased region" description="Polar residues" evidence="1">
    <location>
        <begin position="1"/>
        <end position="10"/>
    </location>
</feature>
<protein>
    <submittedName>
        <fullName evidence="2">Uncharacterized protein</fullName>
    </submittedName>
</protein>
<accession>A0AAD1Y4G9</accession>
<feature type="region of interest" description="Disordered" evidence="1">
    <location>
        <begin position="1"/>
        <end position="27"/>
    </location>
</feature>
<organism evidence="2 3">
    <name type="scientific">Euplotes crassus</name>
    <dbReference type="NCBI Taxonomy" id="5936"/>
    <lineage>
        <taxon>Eukaryota</taxon>
        <taxon>Sar</taxon>
        <taxon>Alveolata</taxon>
        <taxon>Ciliophora</taxon>
        <taxon>Intramacronucleata</taxon>
        <taxon>Spirotrichea</taxon>
        <taxon>Hypotrichia</taxon>
        <taxon>Euplotida</taxon>
        <taxon>Euplotidae</taxon>
        <taxon>Moneuplotes</taxon>
    </lineage>
</organism>
<dbReference type="Proteomes" id="UP001295684">
    <property type="component" value="Unassembled WGS sequence"/>
</dbReference>
<gene>
    <name evidence="2" type="ORF">ECRASSUSDP1_LOCUS25899</name>
</gene>
<sequence length="85" mass="9895">MFPRTDQNGSIDFEDETNDSSIQTNRAPIRRRRVKRYNKEEQELRDELKGLIHKAFDLNLILLSYVGSTFATKLCTAVYFHCIGV</sequence>
<reference evidence="2" key="1">
    <citation type="submission" date="2023-07" db="EMBL/GenBank/DDBJ databases">
        <authorList>
            <consortium name="AG Swart"/>
            <person name="Singh M."/>
            <person name="Singh A."/>
            <person name="Seah K."/>
            <person name="Emmerich C."/>
        </authorList>
    </citation>
    <scope>NUCLEOTIDE SEQUENCE</scope>
    <source>
        <strain evidence="2">DP1</strain>
    </source>
</reference>
<dbReference type="EMBL" id="CAMPGE010026703">
    <property type="protein sequence ID" value="CAI2384374.1"/>
    <property type="molecule type" value="Genomic_DNA"/>
</dbReference>
<evidence type="ECO:0000256" key="1">
    <source>
        <dbReference type="SAM" id="MobiDB-lite"/>
    </source>
</evidence>